<keyword evidence="3" id="KW-0804">Transcription</keyword>
<dbReference type="EMBL" id="JAGGMR010000001">
    <property type="protein sequence ID" value="MBP2190386.1"/>
    <property type="molecule type" value="Genomic_DNA"/>
</dbReference>
<gene>
    <name evidence="5" type="ORF">BJ987_003287</name>
</gene>
<keyword evidence="1" id="KW-0805">Transcription regulation</keyword>
<dbReference type="Proteomes" id="UP001519325">
    <property type="component" value="Unassembled WGS sequence"/>
</dbReference>
<dbReference type="Pfam" id="PF12625">
    <property type="entry name" value="Arabinose_bd"/>
    <property type="match status" value="1"/>
</dbReference>
<dbReference type="InterPro" id="IPR018060">
    <property type="entry name" value="HTH_AraC"/>
</dbReference>
<dbReference type="RefSeq" id="WP_307869633.1">
    <property type="nucleotide sequence ID" value="NZ_JAGGMR010000001.1"/>
</dbReference>
<evidence type="ECO:0000256" key="3">
    <source>
        <dbReference type="ARBA" id="ARBA00023163"/>
    </source>
</evidence>
<accession>A0ABS4QF97</accession>
<evidence type="ECO:0000256" key="1">
    <source>
        <dbReference type="ARBA" id="ARBA00023015"/>
    </source>
</evidence>
<dbReference type="SMART" id="SM00342">
    <property type="entry name" value="HTH_ARAC"/>
    <property type="match status" value="1"/>
</dbReference>
<reference evidence="5 6" key="1">
    <citation type="submission" date="2021-03" db="EMBL/GenBank/DDBJ databases">
        <title>Sequencing the genomes of 1000 actinobacteria strains.</title>
        <authorList>
            <person name="Klenk H.-P."/>
        </authorList>
    </citation>
    <scope>NUCLEOTIDE SEQUENCE [LARGE SCALE GENOMIC DNA]</scope>
    <source>
        <strain evidence="5 6">DSM 45516</strain>
    </source>
</reference>
<comment type="caution">
    <text evidence="5">The sequence shown here is derived from an EMBL/GenBank/DDBJ whole genome shotgun (WGS) entry which is preliminary data.</text>
</comment>
<dbReference type="SUPFAM" id="SSF46689">
    <property type="entry name" value="Homeodomain-like"/>
    <property type="match status" value="1"/>
</dbReference>
<protein>
    <submittedName>
        <fullName evidence="5">AraC-like DNA-binding protein</fullName>
    </submittedName>
</protein>
<dbReference type="Pfam" id="PF12833">
    <property type="entry name" value="HTH_18"/>
    <property type="match status" value="1"/>
</dbReference>
<evidence type="ECO:0000259" key="4">
    <source>
        <dbReference type="PROSITE" id="PS01124"/>
    </source>
</evidence>
<organism evidence="5 6">
    <name type="scientific">Nocardia goodfellowii</name>
    <dbReference type="NCBI Taxonomy" id="882446"/>
    <lineage>
        <taxon>Bacteria</taxon>
        <taxon>Bacillati</taxon>
        <taxon>Actinomycetota</taxon>
        <taxon>Actinomycetes</taxon>
        <taxon>Mycobacteriales</taxon>
        <taxon>Nocardiaceae</taxon>
        <taxon>Nocardia</taxon>
    </lineage>
</organism>
<keyword evidence="6" id="KW-1185">Reference proteome</keyword>
<evidence type="ECO:0000256" key="2">
    <source>
        <dbReference type="ARBA" id="ARBA00023125"/>
    </source>
</evidence>
<dbReference type="InterPro" id="IPR009057">
    <property type="entry name" value="Homeodomain-like_sf"/>
</dbReference>
<dbReference type="Gene3D" id="1.10.10.60">
    <property type="entry name" value="Homeodomain-like"/>
    <property type="match status" value="1"/>
</dbReference>
<evidence type="ECO:0000313" key="5">
    <source>
        <dbReference type="EMBL" id="MBP2190386.1"/>
    </source>
</evidence>
<proteinExistence type="predicted"/>
<dbReference type="PROSITE" id="PS01124">
    <property type="entry name" value="HTH_ARAC_FAMILY_2"/>
    <property type="match status" value="1"/>
</dbReference>
<evidence type="ECO:0000313" key="6">
    <source>
        <dbReference type="Proteomes" id="UP001519325"/>
    </source>
</evidence>
<dbReference type="PANTHER" id="PTHR47894">
    <property type="entry name" value="HTH-TYPE TRANSCRIPTIONAL REGULATOR GADX"/>
    <property type="match status" value="1"/>
</dbReference>
<dbReference type="PANTHER" id="PTHR47894:SF1">
    <property type="entry name" value="HTH-TYPE TRANSCRIPTIONAL REGULATOR VQSM"/>
    <property type="match status" value="1"/>
</dbReference>
<keyword evidence="2" id="KW-0238">DNA-binding</keyword>
<feature type="domain" description="HTH araC/xylS-type" evidence="4">
    <location>
        <begin position="237"/>
        <end position="333"/>
    </location>
</feature>
<dbReference type="InterPro" id="IPR032687">
    <property type="entry name" value="AraC-type_N"/>
</dbReference>
<name>A0ABS4QF97_9NOCA</name>
<sequence>MTGERRRSVANVAILADVAHLHGLTASDCLRGTGIPPEAIRTPGAEIDAARELAVIRNVVTRLGDPPGLGLEAGLRSPATAHGAFGLAMVSSPTVRAALDIAVRYHRLSSYMHYWHTYRGTEVVVCLDDSDVPEDLRGFLVEWEISAILMNWMIALGTPPQILRIELSGGLRARLGPLLSDQFEIPVVDGAGPHTAVIDATDFDQPMPFANPMTAILVEEQCAELLERRGLRQGFAGSVREVLMRRINGRVTQEEVAAVLNLSLRTMRRRLAEEGTSYRRLCVETYGSLAEDLLSTGLTVEDVAYRMGYAGAPSFSNAFKQWRGISPGRFARDAVSARSHAAWR</sequence>